<proteinExistence type="predicted"/>
<evidence type="ECO:0000313" key="3">
    <source>
        <dbReference type="EMBL" id="KGO91859.1"/>
    </source>
</evidence>
<dbReference type="Pfam" id="PF01075">
    <property type="entry name" value="Glyco_transf_9"/>
    <property type="match status" value="1"/>
</dbReference>
<evidence type="ECO:0000256" key="2">
    <source>
        <dbReference type="ARBA" id="ARBA00022679"/>
    </source>
</evidence>
<dbReference type="EMBL" id="JRLY01000014">
    <property type="protein sequence ID" value="KGO91859.1"/>
    <property type="molecule type" value="Genomic_DNA"/>
</dbReference>
<dbReference type="CDD" id="cd03789">
    <property type="entry name" value="GT9_LPS_heptosyltransferase"/>
    <property type="match status" value="1"/>
</dbReference>
<dbReference type="GO" id="GO:0008713">
    <property type="term" value="F:ADP-heptose-lipopolysaccharide heptosyltransferase activity"/>
    <property type="evidence" value="ECO:0007669"/>
    <property type="project" value="TreeGrafter"/>
</dbReference>
<dbReference type="Proteomes" id="UP000030111">
    <property type="component" value="Unassembled WGS sequence"/>
</dbReference>
<dbReference type="InterPro" id="IPR002201">
    <property type="entry name" value="Glyco_trans_9"/>
</dbReference>
<gene>
    <name evidence="3" type="ORF">Q766_15560</name>
</gene>
<comment type="caution">
    <text evidence="3">The sequence shown here is derived from an EMBL/GenBank/DDBJ whole genome shotgun (WGS) entry which is preliminary data.</text>
</comment>
<keyword evidence="4" id="KW-1185">Reference proteome</keyword>
<accession>A0A0A2MHS6</accession>
<dbReference type="RefSeq" id="WP_026991562.1">
    <property type="nucleotide sequence ID" value="NZ_JRLY01000014.1"/>
</dbReference>
<dbReference type="SUPFAM" id="SSF53756">
    <property type="entry name" value="UDP-Glycosyltransferase/glycogen phosphorylase"/>
    <property type="match status" value="1"/>
</dbReference>
<dbReference type="GO" id="GO:0005829">
    <property type="term" value="C:cytosol"/>
    <property type="evidence" value="ECO:0007669"/>
    <property type="project" value="TreeGrafter"/>
</dbReference>
<evidence type="ECO:0000256" key="1">
    <source>
        <dbReference type="ARBA" id="ARBA00022676"/>
    </source>
</evidence>
<dbReference type="AlphaFoldDB" id="A0A0A2MHS6"/>
<protein>
    <submittedName>
        <fullName evidence="3">ADP-heptose--LPS heptosyltransferase</fullName>
    </submittedName>
</protein>
<evidence type="ECO:0000313" key="4">
    <source>
        <dbReference type="Proteomes" id="UP000030111"/>
    </source>
</evidence>
<dbReference type="STRING" id="1121898.GCA_000422725_00056"/>
<dbReference type="eggNOG" id="COG0859">
    <property type="taxonomic scope" value="Bacteria"/>
</dbReference>
<dbReference type="PANTHER" id="PTHR30160">
    <property type="entry name" value="TETRAACYLDISACCHARIDE 4'-KINASE-RELATED"/>
    <property type="match status" value="1"/>
</dbReference>
<sequence>MGILKKLNVVRKAITRNATKNIGKSYTVPTLAVGEKATINRVLICRPNHRLGNLLLITPLIEELNNRFPDCKVDVFAKGGLGNILFKNHTNVDKVIQLPRKPLKQLPKYIAGWIAIKSRRYDIAINVVSYSSSGKLSTQKSNSTYKIFGAEADELTKYPDYAHVAKYPVYCLRNFLTLLGYPEDTSPAPLLDLKLDAAEIAHGKQLLNELIDANKKTIAIFTYATGAKCYPPSWWEPVYESLKAEFAGYNIIEVLPVENVSQIDFKAPTFYSKDVREIAAVIANCQIFFGADSGIMHLASAAQTPTVGLFSITKPDTFKPYGNKSIAIDTNTTSTQDIIKAVSKILN</sequence>
<keyword evidence="1" id="KW-0328">Glycosyltransferase</keyword>
<name>A0A0A2MHS6_9FLAO</name>
<dbReference type="Gene3D" id="3.40.50.2000">
    <property type="entry name" value="Glycogen Phosphorylase B"/>
    <property type="match status" value="2"/>
</dbReference>
<dbReference type="PANTHER" id="PTHR30160:SF7">
    <property type="entry name" value="ADP-HEPTOSE--LPS HEPTOSYLTRANSFERASE 2"/>
    <property type="match status" value="1"/>
</dbReference>
<reference evidence="3 4" key="1">
    <citation type="submission" date="2013-09" db="EMBL/GenBank/DDBJ databases">
        <authorList>
            <person name="Zeng Z."/>
            <person name="Chen C."/>
        </authorList>
    </citation>
    <scope>NUCLEOTIDE SEQUENCE [LARGE SCALE GENOMIC DNA]</scope>
    <source>
        <strain evidence="3 4">WB 4.1-42</strain>
    </source>
</reference>
<dbReference type="InterPro" id="IPR051199">
    <property type="entry name" value="LPS_LOS_Heptosyltrfase"/>
</dbReference>
<dbReference type="GO" id="GO:0009244">
    <property type="term" value="P:lipopolysaccharide core region biosynthetic process"/>
    <property type="evidence" value="ECO:0007669"/>
    <property type="project" value="TreeGrafter"/>
</dbReference>
<keyword evidence="2 3" id="KW-0808">Transferase</keyword>
<organism evidence="3 4">
    <name type="scientific">Flavobacterium subsaxonicum WB 4.1-42 = DSM 21790</name>
    <dbReference type="NCBI Taxonomy" id="1121898"/>
    <lineage>
        <taxon>Bacteria</taxon>
        <taxon>Pseudomonadati</taxon>
        <taxon>Bacteroidota</taxon>
        <taxon>Flavobacteriia</taxon>
        <taxon>Flavobacteriales</taxon>
        <taxon>Flavobacteriaceae</taxon>
        <taxon>Flavobacterium</taxon>
    </lineage>
</organism>
<dbReference type="OrthoDB" id="9797795at2"/>